<dbReference type="Pfam" id="PF08531">
    <property type="entry name" value="Bac_rhamnosid_N"/>
    <property type="match status" value="1"/>
</dbReference>
<dbReference type="SUPFAM" id="SSF48208">
    <property type="entry name" value="Six-hairpin glycosidases"/>
    <property type="match status" value="1"/>
</dbReference>
<evidence type="ECO:0000256" key="3">
    <source>
        <dbReference type="ARBA" id="ARBA00022801"/>
    </source>
</evidence>
<dbReference type="EC" id="3.2.1.40" evidence="2"/>
<dbReference type="InterPro" id="IPR013737">
    <property type="entry name" value="Bac_rhamnosid_N"/>
</dbReference>
<dbReference type="Pfam" id="PF05592">
    <property type="entry name" value="Bac_rhamnosid"/>
    <property type="match status" value="1"/>
</dbReference>
<feature type="domain" description="Alpha-L-rhamnosidase concanavalin-like" evidence="4">
    <location>
        <begin position="326"/>
        <end position="416"/>
    </location>
</feature>
<dbReference type="InterPro" id="IPR012341">
    <property type="entry name" value="6hp_glycosidase-like_sf"/>
</dbReference>
<evidence type="ECO:0000313" key="9">
    <source>
        <dbReference type="Proteomes" id="UP000306509"/>
    </source>
</evidence>
<reference evidence="8 9" key="1">
    <citation type="journal article" date="2019" name="Anaerobe">
        <title>Detection of Robinsoniella peoriensis in multiple bone samples of a trauma patient.</title>
        <authorList>
            <person name="Schrottner P."/>
            <person name="Hartwich K."/>
            <person name="Bunk B."/>
            <person name="Schober I."/>
            <person name="Helbig S."/>
            <person name="Rudolph W.W."/>
            <person name="Gunzer F."/>
        </authorList>
    </citation>
    <scope>NUCLEOTIDE SEQUENCE [LARGE SCALE GENOMIC DNA]</scope>
    <source>
        <strain evidence="8 9">DSM 106044</strain>
    </source>
</reference>
<protein>
    <recommendedName>
        <fullName evidence="2">alpha-L-rhamnosidase</fullName>
        <ecNumber evidence="2">3.2.1.40</ecNumber>
    </recommendedName>
</protein>
<dbReference type="PANTHER" id="PTHR33307:SF11">
    <property type="entry name" value="ALPHA-L-RHAMNOSIDASE"/>
    <property type="match status" value="1"/>
</dbReference>
<evidence type="ECO:0000256" key="2">
    <source>
        <dbReference type="ARBA" id="ARBA00012652"/>
    </source>
</evidence>
<dbReference type="PANTHER" id="PTHR33307">
    <property type="entry name" value="ALPHA-RHAMNOSIDASE (EUROFUNG)"/>
    <property type="match status" value="1"/>
</dbReference>
<evidence type="ECO:0000259" key="7">
    <source>
        <dbReference type="Pfam" id="PF17390"/>
    </source>
</evidence>
<dbReference type="PIRSF" id="PIRSF010631">
    <property type="entry name" value="A-rhamnsds"/>
    <property type="match status" value="1"/>
</dbReference>
<organism evidence="8 9">
    <name type="scientific">Robinsoniella peoriensis</name>
    <dbReference type="NCBI Taxonomy" id="180332"/>
    <lineage>
        <taxon>Bacteria</taxon>
        <taxon>Bacillati</taxon>
        <taxon>Bacillota</taxon>
        <taxon>Clostridia</taxon>
        <taxon>Lachnospirales</taxon>
        <taxon>Lachnospiraceae</taxon>
        <taxon>Robinsoniella</taxon>
    </lineage>
</organism>
<dbReference type="Pfam" id="PF17389">
    <property type="entry name" value="Bac_rhamnosid6H"/>
    <property type="match status" value="1"/>
</dbReference>
<dbReference type="Gene3D" id="2.60.420.10">
    <property type="entry name" value="Maltose phosphorylase, domain 3"/>
    <property type="match status" value="1"/>
</dbReference>
<dbReference type="AlphaFoldDB" id="A0A4U8QCT0"/>
<dbReference type="Gene3D" id="2.60.120.260">
    <property type="entry name" value="Galactose-binding domain-like"/>
    <property type="match status" value="2"/>
</dbReference>
<dbReference type="RefSeq" id="WP_138001532.1">
    <property type="nucleotide sequence ID" value="NZ_QGQD01000004.1"/>
</dbReference>
<feature type="domain" description="Alpha-L-rhamnosidase six-hairpin glycosidase" evidence="6">
    <location>
        <begin position="444"/>
        <end position="781"/>
    </location>
</feature>
<dbReference type="InterPro" id="IPR008902">
    <property type="entry name" value="Rhamnosid_concanavalin"/>
</dbReference>
<dbReference type="EMBL" id="QGQD01000004">
    <property type="protein sequence ID" value="TLD02920.1"/>
    <property type="molecule type" value="Genomic_DNA"/>
</dbReference>
<dbReference type="Gene3D" id="2.60.40.10">
    <property type="entry name" value="Immunoglobulins"/>
    <property type="match status" value="1"/>
</dbReference>
<sequence length="871" mass="99506">MEITCQKVQYRKNPIGLDITKPHFEWNIQLNAAVDGKKWFQTAYQILVSDNEKSLENDDGNIWDSGKQKGSEMTQIIYAGAPLLSCTRYYWKVRVWDQNEKISAYSSISYFETAFLSGREWSGKWIGEQKDFVSHIFRKPFHLKEGIKEARVYICGLGHYELLVNGKKAGDSVLSPGWTDYQKSCLYNTYDVTKQVQKGWNCIGLFLGDGMFHVRKKRYVYFERTYGNMKFLLQLQVTYEDGSKTIIVSDKEFHMAQSPITYSGIYGGEDYDARLEQEGFARPEFTEDDSWQQAAVVEAPKGKLCAERTNPLKVMESLEPVRVWETSDGVYMYDMGKNFSGWVSLKLRTNGNIAGSCITLVPAEILASDGSPDQRVTGEGYCWKYICNEKESQYYRPKFTYYGLRYVQVSGAVPAAFAADGSQPDQPVIEEITGEFIYPDIEITGSFECSNILFNKIHQIINQAVRSNMKSILTDCPHREKLGWLEQTHLIGPSMMCGYDIRSLYEKIEQDMEEAQYEDGLIPDICPEYVTGFEKWHYGYLDSPEWGSACIINPWYLYKRYADRSILDRFYRVMQDYLSHLTRMTHHHVLHHGLGDWLDIGPNTPHSQNTPVPVVATAIYYYDVTIMEAVSTLLGKEKEAEYYRLLGREVKKEYNLQFYDKATCRYATGSQTAQAMSLAVGLAEPEDEAGILDYLIQDIEKRNYATTAGDIGHPFVMTALTSYGRSDIIEKMTNVTDAPGYGYQVRCGATTLTEEWDGPDPQRPHGSQNHLMLGSVEEWFYCGLAGLPGVRSRDVLKELVISPYFSPEINNVRSSIGHPYGKVYSSWTRDQGKIWVEVEVPPNTKGVFKPKPTSDGYVFYGKETFIIEETD</sequence>
<dbReference type="Gene3D" id="1.50.10.10">
    <property type="match status" value="1"/>
</dbReference>
<dbReference type="InterPro" id="IPR016007">
    <property type="entry name" value="Alpha_rhamnosid"/>
</dbReference>
<dbReference type="GO" id="GO:0030596">
    <property type="term" value="F:alpha-L-rhamnosidase activity"/>
    <property type="evidence" value="ECO:0007669"/>
    <property type="project" value="UniProtKB-EC"/>
</dbReference>
<dbReference type="InterPro" id="IPR035398">
    <property type="entry name" value="Bac_rhamnosid_C"/>
</dbReference>
<dbReference type="InterPro" id="IPR035396">
    <property type="entry name" value="Bac_rhamnosid6H"/>
</dbReference>
<evidence type="ECO:0000259" key="5">
    <source>
        <dbReference type="Pfam" id="PF08531"/>
    </source>
</evidence>
<name>A0A4U8QCT0_9FIRM</name>
<dbReference type="Pfam" id="PF25788">
    <property type="entry name" value="Ig_Rha78A_N"/>
    <property type="match status" value="1"/>
</dbReference>
<evidence type="ECO:0000259" key="4">
    <source>
        <dbReference type="Pfam" id="PF05592"/>
    </source>
</evidence>
<feature type="domain" description="Alpha-L-rhamnosidase C-terminal" evidence="7">
    <location>
        <begin position="797"/>
        <end position="845"/>
    </location>
</feature>
<proteinExistence type="predicted"/>
<evidence type="ECO:0000259" key="6">
    <source>
        <dbReference type="Pfam" id="PF17389"/>
    </source>
</evidence>
<feature type="domain" description="Bacterial alpha-L-rhamnosidase N-terminal" evidence="5">
    <location>
        <begin position="147"/>
        <end position="316"/>
    </location>
</feature>
<dbReference type="STRING" id="180332.GCA_000797495_02172"/>
<dbReference type="Pfam" id="PF17390">
    <property type="entry name" value="Bac_rhamnosid_C"/>
    <property type="match status" value="1"/>
</dbReference>
<gene>
    <name evidence="8" type="ORF">DSM106044_00149</name>
</gene>
<evidence type="ECO:0000313" key="8">
    <source>
        <dbReference type="EMBL" id="TLD02920.1"/>
    </source>
</evidence>
<keyword evidence="3" id="KW-0378">Hydrolase</keyword>
<dbReference type="InterPro" id="IPR008928">
    <property type="entry name" value="6-hairpin_glycosidase_sf"/>
</dbReference>
<evidence type="ECO:0000256" key="1">
    <source>
        <dbReference type="ARBA" id="ARBA00001445"/>
    </source>
</evidence>
<keyword evidence="9" id="KW-1185">Reference proteome</keyword>
<dbReference type="Proteomes" id="UP000306509">
    <property type="component" value="Unassembled WGS sequence"/>
</dbReference>
<accession>A0A4U8QCT0</accession>
<comment type="caution">
    <text evidence="8">The sequence shown here is derived from an EMBL/GenBank/DDBJ whole genome shotgun (WGS) entry which is preliminary data.</text>
</comment>
<dbReference type="GO" id="GO:0005975">
    <property type="term" value="P:carbohydrate metabolic process"/>
    <property type="evidence" value="ECO:0007669"/>
    <property type="project" value="InterPro"/>
</dbReference>
<comment type="catalytic activity">
    <reaction evidence="1">
        <text>Hydrolysis of terminal non-reducing alpha-L-rhamnose residues in alpha-L-rhamnosides.</text>
        <dbReference type="EC" id="3.2.1.40"/>
    </reaction>
</comment>
<dbReference type="InterPro" id="IPR013783">
    <property type="entry name" value="Ig-like_fold"/>
</dbReference>